<keyword evidence="2" id="KW-0229">DNA integration</keyword>
<keyword evidence="3" id="KW-0238">DNA-binding</keyword>
<sequence length="399" mass="45110">MNDLRFAQLKAIRPTGKVQQFFDGGGLVMRVTGQGKMTWRLEYRFDGERRSRSLGLFPDVPLAEAREMRDHVRNQIARGEDPDAVVEAPAAETTFGEIVAYFIQNLVDQEMSDATLQKNRWLLLDLAGPLHSRPIAKVRAGDIIPLIQEQIVRGKRETAKRLRSRIAAVFDLGIVMEVCQGNPAIALRSIVPKAEVKHTAAITEEAEFGTLLRTIDNYPNSTIRNLLKMQVLCYTRLGEMRMSRWENINFDEKVMLVPKDIVKVRREHQVPLSRQAIAILAEQQKISGGSNLVFPQLRKRDKPLSENAVNNALLAMGYGGDIHTAHGFRSSASTILNERGFRHDVIEASLGHVESNAVRRAYNRAVYWKERVEMAQAWADLCDKFRGKVSRLAEIEESL</sequence>
<dbReference type="Pfam" id="PF00589">
    <property type="entry name" value="Phage_integrase"/>
    <property type="match status" value="1"/>
</dbReference>
<dbReference type="InterPro" id="IPR010998">
    <property type="entry name" value="Integrase_recombinase_N"/>
</dbReference>
<comment type="similarity">
    <text evidence="1">Belongs to the 'phage' integrase family.</text>
</comment>
<dbReference type="InterPro" id="IPR050808">
    <property type="entry name" value="Phage_Integrase"/>
</dbReference>
<dbReference type="InterPro" id="IPR011010">
    <property type="entry name" value="DNA_brk_join_enz"/>
</dbReference>
<dbReference type="Pfam" id="PF13356">
    <property type="entry name" value="Arm-DNA-bind_3"/>
    <property type="match status" value="1"/>
</dbReference>
<keyword evidence="4" id="KW-0233">DNA recombination</keyword>
<dbReference type="Pfam" id="PF22022">
    <property type="entry name" value="Phage_int_M"/>
    <property type="match status" value="1"/>
</dbReference>
<dbReference type="SUPFAM" id="SSF56349">
    <property type="entry name" value="DNA breaking-rejoining enzymes"/>
    <property type="match status" value="1"/>
</dbReference>
<dbReference type="RefSeq" id="WP_170923376.1">
    <property type="nucleotide sequence ID" value="NZ_FWXR01000026.1"/>
</dbReference>
<evidence type="ECO:0000256" key="1">
    <source>
        <dbReference type="ARBA" id="ARBA00008857"/>
    </source>
</evidence>
<evidence type="ECO:0000313" key="7">
    <source>
        <dbReference type="Proteomes" id="UP000192656"/>
    </source>
</evidence>
<dbReference type="InterPro" id="IPR013762">
    <property type="entry name" value="Integrase-like_cat_sf"/>
</dbReference>
<organism evidence="6 7">
    <name type="scientific">Fulvimarina manganoxydans</name>
    <dbReference type="NCBI Taxonomy" id="937218"/>
    <lineage>
        <taxon>Bacteria</taxon>
        <taxon>Pseudomonadati</taxon>
        <taxon>Pseudomonadota</taxon>
        <taxon>Alphaproteobacteria</taxon>
        <taxon>Hyphomicrobiales</taxon>
        <taxon>Aurantimonadaceae</taxon>
        <taxon>Fulvimarina</taxon>
    </lineage>
</organism>
<protein>
    <submittedName>
        <fullName evidence="6">Integrase</fullName>
    </submittedName>
</protein>
<dbReference type="GO" id="GO:0003677">
    <property type="term" value="F:DNA binding"/>
    <property type="evidence" value="ECO:0007669"/>
    <property type="project" value="UniProtKB-KW"/>
</dbReference>
<dbReference type="PROSITE" id="PS51898">
    <property type="entry name" value="TYR_RECOMBINASE"/>
    <property type="match status" value="1"/>
</dbReference>
<dbReference type="InterPro" id="IPR002104">
    <property type="entry name" value="Integrase_catalytic"/>
</dbReference>
<dbReference type="GO" id="GO:0006310">
    <property type="term" value="P:DNA recombination"/>
    <property type="evidence" value="ECO:0007669"/>
    <property type="project" value="UniProtKB-KW"/>
</dbReference>
<reference evidence="6 7" key="1">
    <citation type="submission" date="2017-04" db="EMBL/GenBank/DDBJ databases">
        <authorList>
            <person name="Afonso C.L."/>
            <person name="Miller P.J."/>
            <person name="Scott M.A."/>
            <person name="Spackman E."/>
            <person name="Goraichik I."/>
            <person name="Dimitrov K.M."/>
            <person name="Suarez D.L."/>
            <person name="Swayne D.E."/>
        </authorList>
    </citation>
    <scope>NUCLEOTIDE SEQUENCE [LARGE SCALE GENOMIC DNA]</scope>
    <source>
        <strain evidence="6 7">CGMCC 1.10972</strain>
    </source>
</reference>
<evidence type="ECO:0000256" key="2">
    <source>
        <dbReference type="ARBA" id="ARBA00022908"/>
    </source>
</evidence>
<name>A0A1W2EJ02_9HYPH</name>
<dbReference type="Gene3D" id="1.10.150.130">
    <property type="match status" value="1"/>
</dbReference>
<accession>A0A1W2EJ02</accession>
<dbReference type="EMBL" id="FWXR01000026">
    <property type="protein sequence ID" value="SMD09306.1"/>
    <property type="molecule type" value="Genomic_DNA"/>
</dbReference>
<keyword evidence="7" id="KW-1185">Reference proteome</keyword>
<dbReference type="Gene3D" id="3.30.160.390">
    <property type="entry name" value="Integrase, DNA-binding domain"/>
    <property type="match status" value="1"/>
</dbReference>
<dbReference type="CDD" id="cd00801">
    <property type="entry name" value="INT_P4_C"/>
    <property type="match status" value="1"/>
</dbReference>
<feature type="domain" description="Tyr recombinase" evidence="5">
    <location>
        <begin position="197"/>
        <end position="376"/>
    </location>
</feature>
<dbReference type="InterPro" id="IPR053876">
    <property type="entry name" value="Phage_int_M"/>
</dbReference>
<dbReference type="GO" id="GO:0015074">
    <property type="term" value="P:DNA integration"/>
    <property type="evidence" value="ECO:0007669"/>
    <property type="project" value="UniProtKB-KW"/>
</dbReference>
<dbReference type="PANTHER" id="PTHR30629">
    <property type="entry name" value="PROPHAGE INTEGRASE"/>
    <property type="match status" value="1"/>
</dbReference>
<gene>
    <name evidence="6" type="ORF">SAMN06297251_1261</name>
</gene>
<dbReference type="PANTHER" id="PTHR30629:SF2">
    <property type="entry name" value="PROPHAGE INTEGRASE INTS-RELATED"/>
    <property type="match status" value="1"/>
</dbReference>
<evidence type="ECO:0000256" key="3">
    <source>
        <dbReference type="ARBA" id="ARBA00023125"/>
    </source>
</evidence>
<dbReference type="InterPro" id="IPR025166">
    <property type="entry name" value="Integrase_DNA_bind_dom"/>
</dbReference>
<dbReference type="AlphaFoldDB" id="A0A1W2EJ02"/>
<dbReference type="InterPro" id="IPR038488">
    <property type="entry name" value="Integrase_DNA-bd_sf"/>
</dbReference>
<dbReference type="Proteomes" id="UP000192656">
    <property type="component" value="Unassembled WGS sequence"/>
</dbReference>
<dbReference type="Gene3D" id="1.10.443.10">
    <property type="entry name" value="Intergrase catalytic core"/>
    <property type="match status" value="1"/>
</dbReference>
<evidence type="ECO:0000259" key="5">
    <source>
        <dbReference type="PROSITE" id="PS51898"/>
    </source>
</evidence>
<evidence type="ECO:0000256" key="4">
    <source>
        <dbReference type="ARBA" id="ARBA00023172"/>
    </source>
</evidence>
<evidence type="ECO:0000313" key="6">
    <source>
        <dbReference type="EMBL" id="SMD09306.1"/>
    </source>
</evidence>
<proteinExistence type="inferred from homology"/>